<comment type="caution">
    <text evidence="2">The sequence shown here is derived from an EMBL/GenBank/DDBJ whole genome shotgun (WGS) entry which is preliminary data.</text>
</comment>
<feature type="region of interest" description="Disordered" evidence="1">
    <location>
        <begin position="125"/>
        <end position="158"/>
    </location>
</feature>
<dbReference type="EMBL" id="JAIXMP010000008">
    <property type="protein sequence ID" value="KAI9268853.1"/>
    <property type="molecule type" value="Genomic_DNA"/>
</dbReference>
<sequence length="270" mass="29999">MTMIRIKWANPQKLQGRVQKRSRTTTSSSTTKKYHRKIPKNNTSLHDLENELEHSLDSLASVTVMLESLRHAYTTCKSDIDQSSTATRLGAMEKELLTAYDDLGIQVRQLGRHITKLEKQIKEFHGGAPTPATSVTSSSTQSNISYYSPTTTATTSPATPHMTLEYEENTTPSLTYLPYEATTPPSYDYYNPITPAPPISAITTLSYQDQTLTTLPAQQVNDSSSVAALYHSSNPCTCADCCSHQNNNTFNYYNDMVWSYPPPDVSAPLL</sequence>
<evidence type="ECO:0000313" key="3">
    <source>
        <dbReference type="Proteomes" id="UP001209540"/>
    </source>
</evidence>
<reference evidence="2" key="1">
    <citation type="journal article" date="2022" name="IScience">
        <title>Evolution of zygomycete secretomes and the origins of terrestrial fungal ecologies.</title>
        <authorList>
            <person name="Chang Y."/>
            <person name="Wang Y."/>
            <person name="Mondo S."/>
            <person name="Ahrendt S."/>
            <person name="Andreopoulos W."/>
            <person name="Barry K."/>
            <person name="Beard J."/>
            <person name="Benny G.L."/>
            <person name="Blankenship S."/>
            <person name="Bonito G."/>
            <person name="Cuomo C."/>
            <person name="Desiro A."/>
            <person name="Gervers K.A."/>
            <person name="Hundley H."/>
            <person name="Kuo A."/>
            <person name="LaButti K."/>
            <person name="Lang B.F."/>
            <person name="Lipzen A."/>
            <person name="O'Donnell K."/>
            <person name="Pangilinan J."/>
            <person name="Reynolds N."/>
            <person name="Sandor L."/>
            <person name="Smith M.E."/>
            <person name="Tsang A."/>
            <person name="Grigoriev I.V."/>
            <person name="Stajich J.E."/>
            <person name="Spatafora J.W."/>
        </authorList>
    </citation>
    <scope>NUCLEOTIDE SEQUENCE</scope>
    <source>
        <strain evidence="2">RSA 2281</strain>
    </source>
</reference>
<dbReference type="Proteomes" id="UP001209540">
    <property type="component" value="Unassembled WGS sequence"/>
</dbReference>
<accession>A0AAD5K457</accession>
<name>A0AAD5K457_9FUNG</name>
<protein>
    <submittedName>
        <fullName evidence="2">Uncharacterized protein</fullName>
    </submittedName>
</protein>
<feature type="compositionally biased region" description="Low complexity" evidence="1">
    <location>
        <begin position="130"/>
        <end position="158"/>
    </location>
</feature>
<evidence type="ECO:0000256" key="1">
    <source>
        <dbReference type="SAM" id="MobiDB-lite"/>
    </source>
</evidence>
<reference evidence="2" key="2">
    <citation type="submission" date="2023-02" db="EMBL/GenBank/DDBJ databases">
        <authorList>
            <consortium name="DOE Joint Genome Institute"/>
            <person name="Mondo S.J."/>
            <person name="Chang Y."/>
            <person name="Wang Y."/>
            <person name="Ahrendt S."/>
            <person name="Andreopoulos W."/>
            <person name="Barry K."/>
            <person name="Beard J."/>
            <person name="Benny G.L."/>
            <person name="Blankenship S."/>
            <person name="Bonito G."/>
            <person name="Cuomo C."/>
            <person name="Desiro A."/>
            <person name="Gervers K.A."/>
            <person name="Hundley H."/>
            <person name="Kuo A."/>
            <person name="LaButti K."/>
            <person name="Lang B.F."/>
            <person name="Lipzen A."/>
            <person name="O'Donnell K."/>
            <person name="Pangilinan J."/>
            <person name="Reynolds N."/>
            <person name="Sandor L."/>
            <person name="Smith M.W."/>
            <person name="Tsang A."/>
            <person name="Grigoriev I.V."/>
            <person name="Stajich J.E."/>
            <person name="Spatafora J.W."/>
        </authorList>
    </citation>
    <scope>NUCLEOTIDE SEQUENCE</scope>
    <source>
        <strain evidence="2">RSA 2281</strain>
    </source>
</reference>
<feature type="region of interest" description="Disordered" evidence="1">
    <location>
        <begin position="14"/>
        <end position="36"/>
    </location>
</feature>
<organism evidence="2 3">
    <name type="scientific">Phascolomyces articulosus</name>
    <dbReference type="NCBI Taxonomy" id="60185"/>
    <lineage>
        <taxon>Eukaryota</taxon>
        <taxon>Fungi</taxon>
        <taxon>Fungi incertae sedis</taxon>
        <taxon>Mucoromycota</taxon>
        <taxon>Mucoromycotina</taxon>
        <taxon>Mucoromycetes</taxon>
        <taxon>Mucorales</taxon>
        <taxon>Lichtheimiaceae</taxon>
        <taxon>Phascolomyces</taxon>
    </lineage>
</organism>
<keyword evidence="3" id="KW-1185">Reference proteome</keyword>
<evidence type="ECO:0000313" key="2">
    <source>
        <dbReference type="EMBL" id="KAI9268853.1"/>
    </source>
</evidence>
<proteinExistence type="predicted"/>
<gene>
    <name evidence="2" type="ORF">BDA99DRAFT_502820</name>
</gene>
<dbReference type="AlphaFoldDB" id="A0AAD5K457"/>